<feature type="region of interest" description="Disordered" evidence="1">
    <location>
        <begin position="1"/>
        <end position="38"/>
    </location>
</feature>
<evidence type="ECO:0000313" key="2">
    <source>
        <dbReference type="Proteomes" id="UP000046392"/>
    </source>
</evidence>
<keyword evidence="2" id="KW-1185">Reference proteome</keyword>
<dbReference type="WBParaSite" id="SPAL_0001089350.1">
    <property type="protein sequence ID" value="SPAL_0001089350.1"/>
    <property type="gene ID" value="SPAL_0001089350"/>
</dbReference>
<accession>A0A0N5BYP4</accession>
<protein>
    <submittedName>
        <fullName evidence="3">Uncharacterized protein</fullName>
    </submittedName>
</protein>
<evidence type="ECO:0000256" key="1">
    <source>
        <dbReference type="SAM" id="MobiDB-lite"/>
    </source>
</evidence>
<name>A0A0N5BYP4_STREA</name>
<dbReference type="Proteomes" id="UP000046392">
    <property type="component" value="Unplaced"/>
</dbReference>
<reference evidence="3" key="1">
    <citation type="submission" date="2017-02" db="UniProtKB">
        <authorList>
            <consortium name="WormBaseParasite"/>
        </authorList>
    </citation>
    <scope>IDENTIFICATION</scope>
</reference>
<feature type="compositionally biased region" description="Polar residues" evidence="1">
    <location>
        <begin position="1"/>
        <end position="32"/>
    </location>
</feature>
<organism evidence="2 3">
    <name type="scientific">Strongyloides papillosus</name>
    <name type="common">Intestinal threadworm</name>
    <dbReference type="NCBI Taxonomy" id="174720"/>
    <lineage>
        <taxon>Eukaryota</taxon>
        <taxon>Metazoa</taxon>
        <taxon>Ecdysozoa</taxon>
        <taxon>Nematoda</taxon>
        <taxon>Chromadorea</taxon>
        <taxon>Rhabditida</taxon>
        <taxon>Tylenchina</taxon>
        <taxon>Panagrolaimomorpha</taxon>
        <taxon>Strongyloidoidea</taxon>
        <taxon>Strongyloididae</taxon>
        <taxon>Strongyloides</taxon>
    </lineage>
</organism>
<evidence type="ECO:0000313" key="3">
    <source>
        <dbReference type="WBParaSite" id="SPAL_0001089350.1"/>
    </source>
</evidence>
<dbReference type="AlphaFoldDB" id="A0A0N5BYP4"/>
<proteinExistence type="predicted"/>
<sequence length="71" mass="7906">MSEKSGLSLSVTTPSIADSSTKVVELNSPTTNSKLSEKWSSYSSLDETQFDKSQEKLNRCGCRKEIENMKK</sequence>